<dbReference type="EMBL" id="CP001825">
    <property type="protein sequence ID" value="ACZ42376.1"/>
    <property type="molecule type" value="Genomic_DNA"/>
</dbReference>
<keyword evidence="1" id="KW-1133">Transmembrane helix</keyword>
<feature type="transmembrane region" description="Helical" evidence="1">
    <location>
        <begin position="7"/>
        <end position="28"/>
    </location>
</feature>
<protein>
    <recommendedName>
        <fullName evidence="4">DUF4383 domain-containing protein</fullName>
    </recommendedName>
</protein>
<feature type="transmembrane region" description="Helical" evidence="1">
    <location>
        <begin position="48"/>
        <end position="68"/>
    </location>
</feature>
<dbReference type="STRING" id="525904.Tter_1470"/>
<evidence type="ECO:0000313" key="3">
    <source>
        <dbReference type="Proteomes" id="UP000000323"/>
    </source>
</evidence>
<dbReference type="OrthoDB" id="572373at2"/>
<keyword evidence="1" id="KW-0472">Membrane</keyword>
<dbReference type="AlphaFoldDB" id="D1CC61"/>
<keyword evidence="1" id="KW-0812">Transmembrane</keyword>
<dbReference type="RefSeq" id="WP_012875411.1">
    <property type="nucleotide sequence ID" value="NC_013525.1"/>
</dbReference>
<reference evidence="3" key="1">
    <citation type="journal article" date="2010" name="Stand. Genomic Sci.">
        <title>Complete genome sequence of 'Thermobaculum terrenum' type strain (YNP1).</title>
        <authorList>
            <person name="Kiss H."/>
            <person name="Cleland D."/>
            <person name="Lapidus A."/>
            <person name="Lucas S."/>
            <person name="Glavina Del Rio T."/>
            <person name="Nolan M."/>
            <person name="Tice H."/>
            <person name="Han C."/>
            <person name="Goodwin L."/>
            <person name="Pitluck S."/>
            <person name="Liolios K."/>
            <person name="Ivanova N."/>
            <person name="Mavromatis K."/>
            <person name="Ovchinnikova G."/>
            <person name="Pati A."/>
            <person name="Chen A."/>
            <person name="Palaniappan K."/>
            <person name="Land M."/>
            <person name="Hauser L."/>
            <person name="Chang Y."/>
            <person name="Jeffries C."/>
            <person name="Lu M."/>
            <person name="Brettin T."/>
            <person name="Detter J."/>
            <person name="Goker M."/>
            <person name="Tindall B."/>
            <person name="Beck B."/>
            <person name="McDermott T."/>
            <person name="Woyke T."/>
            <person name="Bristow J."/>
            <person name="Eisen J."/>
            <person name="Markowitz V."/>
            <person name="Hugenholtz P."/>
            <person name="Kyrpides N."/>
            <person name="Klenk H."/>
            <person name="Cheng J."/>
        </authorList>
    </citation>
    <scope>NUCLEOTIDE SEQUENCE [LARGE SCALE GENOMIC DNA]</scope>
    <source>
        <strain evidence="3">ATCC BAA-798 / YNP1</strain>
    </source>
</reference>
<dbReference type="eggNOG" id="ENOG5031EHU">
    <property type="taxonomic scope" value="Bacteria"/>
</dbReference>
<dbReference type="KEGG" id="ttr:Tter_1470"/>
<name>D1CC61_THET1</name>
<dbReference type="Pfam" id="PF14325">
    <property type="entry name" value="DUF4383"/>
    <property type="match status" value="1"/>
</dbReference>
<organism evidence="2 3">
    <name type="scientific">Thermobaculum terrenum (strain ATCC BAA-798 / CCMEE 7001 / YNP1)</name>
    <dbReference type="NCBI Taxonomy" id="525904"/>
    <lineage>
        <taxon>Bacteria</taxon>
        <taxon>Bacillati</taxon>
        <taxon>Chloroflexota</taxon>
        <taxon>Chloroflexia</taxon>
        <taxon>Candidatus Thermobaculales</taxon>
        <taxon>Candidatus Thermobaculaceae</taxon>
        <taxon>Thermobaculum</taxon>
    </lineage>
</organism>
<proteinExistence type="predicted"/>
<dbReference type="HOGENOM" id="CLU_104624_2_1_0"/>
<evidence type="ECO:0000313" key="2">
    <source>
        <dbReference type="EMBL" id="ACZ42376.1"/>
    </source>
</evidence>
<evidence type="ECO:0008006" key="4">
    <source>
        <dbReference type="Google" id="ProtNLM"/>
    </source>
</evidence>
<accession>D1CC61</accession>
<sequence>MAPVQTLALVFGIIYTIVGIAGFIPALITGNPPANALGPESLSGNLLGIFAINLYHSIAHLVIGLIGLGVYRNFSASRTYALVVGIIYALLFILGIIGVDFGGLIPMNMPDHILHLVTAVIFLVIYYQSARSAPATT</sequence>
<keyword evidence="3" id="KW-1185">Reference proteome</keyword>
<evidence type="ECO:0000256" key="1">
    <source>
        <dbReference type="SAM" id="Phobius"/>
    </source>
</evidence>
<feature type="transmembrane region" description="Helical" evidence="1">
    <location>
        <begin position="113"/>
        <end position="130"/>
    </location>
</feature>
<feature type="transmembrane region" description="Helical" evidence="1">
    <location>
        <begin position="80"/>
        <end position="101"/>
    </location>
</feature>
<gene>
    <name evidence="2" type="ordered locus">Tter_1470</name>
</gene>
<dbReference type="Proteomes" id="UP000000323">
    <property type="component" value="Chromosome 1"/>
</dbReference>